<dbReference type="FunFam" id="1.10.357.20:FF:000001">
    <property type="entry name" value="Solute carrier family 41 member 2"/>
    <property type="match status" value="1"/>
</dbReference>
<feature type="transmembrane region" description="Helical" evidence="10">
    <location>
        <begin position="420"/>
        <end position="443"/>
    </location>
</feature>
<evidence type="ECO:0000256" key="4">
    <source>
        <dbReference type="ARBA" id="ARBA00022692"/>
    </source>
</evidence>
<gene>
    <name evidence="12" type="ORF">DdX_15925</name>
</gene>
<proteinExistence type="inferred from homology"/>
<comment type="caution">
    <text evidence="12">The sequence shown here is derived from an EMBL/GenBank/DDBJ whole genome shotgun (WGS) entry which is preliminary data.</text>
</comment>
<keyword evidence="13" id="KW-1185">Reference proteome</keyword>
<evidence type="ECO:0000256" key="1">
    <source>
        <dbReference type="ARBA" id="ARBA00004141"/>
    </source>
</evidence>
<comment type="similarity">
    <text evidence="2">Belongs to the SLC41A transporter family.</text>
</comment>
<keyword evidence="6 10" id="KW-1133">Transmembrane helix</keyword>
<keyword evidence="4 10" id="KW-0812">Transmembrane</keyword>
<dbReference type="EMBL" id="JAKKPZ010000112">
    <property type="protein sequence ID" value="KAI1701752.1"/>
    <property type="molecule type" value="Genomic_DNA"/>
</dbReference>
<sequence length="557" mass="60513">MDNKDKHDGGWTNGLDGQSKPPSQQNGFNVTIINGKVHPIQPTTAIIIPDASINNVNPNAVGTPKSKVVPILMSTMPLNWFPESEYMEKVKKHTADCIYPGAKSNVGSNQHESNKGFLIQTIVPFMLAGCGMVAAGLLLDRASDWVFLSEVPEALILVPALLGLKGNLEMTLASRLSTMANLGLMDERKQQLAVLFSNVSLIQAQAIVVSLIAASIAIISGSHYDPPIMLCLMLSAALTASVASFVLASLMVFIAVMARKKGINPDNIATPVAGATGDVTTLTFLILFGTFFYKHKDSMVVFNAFLLGALVLSTLWWMWVASRQYVTLQVLKFGWFAVLLAMCISSGGGYVMKHSVDQFSNIALFQPVINGVGGNLVAVQASKISTYFHQFGKMGVLPANRLVTYLNPLRTFTCKEEESVHAWILLGMALPGHMLFGALIFLIQSHAIRFNFMFFSFYIIAALIQVAILLYICQWLSRLIWLFKCNPDNNSIPLLTSLGDLLGTLLLAAAFIFYHWFGGAPLDVEPASELLNTTISSTLSNKAVASLFVNGTGHSDQ</sequence>
<evidence type="ECO:0000256" key="7">
    <source>
        <dbReference type="ARBA" id="ARBA00023065"/>
    </source>
</evidence>
<dbReference type="InterPro" id="IPR006667">
    <property type="entry name" value="SLC41_membr_dom"/>
</dbReference>
<evidence type="ECO:0000256" key="2">
    <source>
        <dbReference type="ARBA" id="ARBA00009749"/>
    </source>
</evidence>
<dbReference type="Pfam" id="PF01769">
    <property type="entry name" value="MgtE"/>
    <property type="match status" value="2"/>
</dbReference>
<protein>
    <submittedName>
        <fullName evidence="12">Divalent cation transporter domain-containing protein</fullName>
    </submittedName>
</protein>
<feature type="transmembrane region" description="Helical" evidence="10">
    <location>
        <begin position="492"/>
        <end position="514"/>
    </location>
</feature>
<feature type="transmembrane region" description="Helical" evidence="10">
    <location>
        <begin position="192"/>
        <end position="221"/>
    </location>
</feature>
<evidence type="ECO:0000259" key="11">
    <source>
        <dbReference type="Pfam" id="PF01769"/>
    </source>
</evidence>
<evidence type="ECO:0000256" key="3">
    <source>
        <dbReference type="ARBA" id="ARBA00022448"/>
    </source>
</evidence>
<feature type="transmembrane region" description="Helical" evidence="10">
    <location>
        <begin position="450"/>
        <end position="472"/>
    </location>
</feature>
<evidence type="ECO:0000313" key="12">
    <source>
        <dbReference type="EMBL" id="KAI1701752.1"/>
    </source>
</evidence>
<organism evidence="12 13">
    <name type="scientific">Ditylenchus destructor</name>
    <dbReference type="NCBI Taxonomy" id="166010"/>
    <lineage>
        <taxon>Eukaryota</taxon>
        <taxon>Metazoa</taxon>
        <taxon>Ecdysozoa</taxon>
        <taxon>Nematoda</taxon>
        <taxon>Chromadorea</taxon>
        <taxon>Rhabditida</taxon>
        <taxon>Tylenchina</taxon>
        <taxon>Tylenchomorpha</taxon>
        <taxon>Sphaerularioidea</taxon>
        <taxon>Anguinidae</taxon>
        <taxon>Anguininae</taxon>
        <taxon>Ditylenchus</taxon>
    </lineage>
</organism>
<dbReference type="Proteomes" id="UP001201812">
    <property type="component" value="Unassembled WGS sequence"/>
</dbReference>
<comment type="subcellular location">
    <subcellularLocation>
        <location evidence="1">Membrane</location>
        <topology evidence="1">Multi-pass membrane protein</topology>
    </subcellularLocation>
</comment>
<evidence type="ECO:0000256" key="10">
    <source>
        <dbReference type="SAM" id="Phobius"/>
    </source>
</evidence>
<evidence type="ECO:0000256" key="5">
    <source>
        <dbReference type="ARBA" id="ARBA00022842"/>
    </source>
</evidence>
<accession>A0AAD4MQK2</accession>
<dbReference type="Gene3D" id="1.10.357.20">
    <property type="entry name" value="SLC41 divalent cation transporters, integral membrane domain"/>
    <property type="match status" value="2"/>
</dbReference>
<evidence type="ECO:0000313" key="13">
    <source>
        <dbReference type="Proteomes" id="UP001201812"/>
    </source>
</evidence>
<dbReference type="PANTHER" id="PTHR16228:SF21">
    <property type="entry name" value="SLC41A_MGTE INTEGRAL MEMBRANE DOMAIN-CONTAINING PROTEIN"/>
    <property type="match status" value="1"/>
</dbReference>
<evidence type="ECO:0000256" key="9">
    <source>
        <dbReference type="SAM" id="MobiDB-lite"/>
    </source>
</evidence>
<feature type="region of interest" description="Disordered" evidence="9">
    <location>
        <begin position="1"/>
        <end position="28"/>
    </location>
</feature>
<feature type="domain" description="SLC41A/MgtE integral membrane" evidence="11">
    <location>
        <begin position="366"/>
        <end position="509"/>
    </location>
</feature>
<dbReference type="PANTHER" id="PTHR16228">
    <property type="entry name" value="DIVALENT CATION TRANSPORTER SOLUTE CARRIER FAMILY 41"/>
    <property type="match status" value="1"/>
</dbReference>
<evidence type="ECO:0000256" key="6">
    <source>
        <dbReference type="ARBA" id="ARBA00022989"/>
    </source>
</evidence>
<dbReference type="AlphaFoldDB" id="A0AAD4MQK2"/>
<dbReference type="InterPro" id="IPR036739">
    <property type="entry name" value="SLC41_membr_dom_sf"/>
</dbReference>
<keyword evidence="8 10" id="KW-0472">Membrane</keyword>
<feature type="transmembrane region" description="Helical" evidence="10">
    <location>
        <begin position="268"/>
        <end position="293"/>
    </location>
</feature>
<keyword evidence="7" id="KW-0406">Ion transport</keyword>
<dbReference type="GO" id="GO:0005886">
    <property type="term" value="C:plasma membrane"/>
    <property type="evidence" value="ECO:0007669"/>
    <property type="project" value="TreeGrafter"/>
</dbReference>
<keyword evidence="3" id="KW-0813">Transport</keyword>
<name>A0AAD4MQK2_9BILA</name>
<keyword evidence="5" id="KW-0460">Magnesium</keyword>
<reference evidence="12" key="1">
    <citation type="submission" date="2022-01" db="EMBL/GenBank/DDBJ databases">
        <title>Genome Sequence Resource for Two Populations of Ditylenchus destructor, the Migratory Endoparasitic Phytonematode.</title>
        <authorList>
            <person name="Zhang H."/>
            <person name="Lin R."/>
            <person name="Xie B."/>
        </authorList>
    </citation>
    <scope>NUCLEOTIDE SEQUENCE</scope>
    <source>
        <strain evidence="12">BazhouSP</strain>
    </source>
</reference>
<evidence type="ECO:0000256" key="8">
    <source>
        <dbReference type="ARBA" id="ARBA00023136"/>
    </source>
</evidence>
<feature type="transmembrane region" description="Helical" evidence="10">
    <location>
        <begin position="117"/>
        <end position="139"/>
    </location>
</feature>
<dbReference type="SUPFAM" id="SSF161093">
    <property type="entry name" value="MgtE membrane domain-like"/>
    <property type="match status" value="2"/>
</dbReference>
<feature type="transmembrane region" description="Helical" evidence="10">
    <location>
        <begin position="227"/>
        <end position="256"/>
    </location>
</feature>
<feature type="transmembrane region" description="Helical" evidence="10">
    <location>
        <begin position="299"/>
        <end position="321"/>
    </location>
</feature>
<feature type="domain" description="SLC41A/MgtE integral membrane" evidence="11">
    <location>
        <begin position="158"/>
        <end position="287"/>
    </location>
</feature>
<dbReference type="InterPro" id="IPR045349">
    <property type="entry name" value="SLC41A1-3"/>
</dbReference>
<feature type="transmembrane region" description="Helical" evidence="10">
    <location>
        <begin position="333"/>
        <end position="352"/>
    </location>
</feature>
<dbReference type="GO" id="GO:0008324">
    <property type="term" value="F:monoatomic cation transmembrane transporter activity"/>
    <property type="evidence" value="ECO:0007669"/>
    <property type="project" value="InterPro"/>
</dbReference>